<dbReference type="EMBL" id="KN847550">
    <property type="protein sequence ID" value="KIW02218.1"/>
    <property type="molecule type" value="Genomic_DNA"/>
</dbReference>
<evidence type="ECO:0000313" key="1">
    <source>
        <dbReference type="EMBL" id="KIW02218.1"/>
    </source>
</evidence>
<dbReference type="RefSeq" id="XP_016212086.1">
    <property type="nucleotide sequence ID" value="XM_016360004.1"/>
</dbReference>
<gene>
    <name evidence="1" type="ORF">PV09_06372</name>
</gene>
<dbReference type="AlphaFoldDB" id="A0A0D2A646"/>
<dbReference type="RefSeq" id="XP_016212087.1">
    <property type="nucleotide sequence ID" value="XM_016360005.1"/>
</dbReference>
<dbReference type="VEuPathDB" id="FungiDB:PV09_06372"/>
<accession>A0A0D2A646</accession>
<dbReference type="GeneID" id="27314345"/>
<keyword evidence="2" id="KW-1185">Reference proteome</keyword>
<protein>
    <submittedName>
        <fullName evidence="1">Uncharacterized protein</fullName>
    </submittedName>
</protein>
<evidence type="ECO:0000313" key="2">
    <source>
        <dbReference type="Proteomes" id="UP000053259"/>
    </source>
</evidence>
<organism evidence="1 2">
    <name type="scientific">Verruconis gallopava</name>
    <dbReference type="NCBI Taxonomy" id="253628"/>
    <lineage>
        <taxon>Eukaryota</taxon>
        <taxon>Fungi</taxon>
        <taxon>Dikarya</taxon>
        <taxon>Ascomycota</taxon>
        <taxon>Pezizomycotina</taxon>
        <taxon>Dothideomycetes</taxon>
        <taxon>Pleosporomycetidae</taxon>
        <taxon>Venturiales</taxon>
        <taxon>Sympoventuriaceae</taxon>
        <taxon>Verruconis</taxon>
    </lineage>
</organism>
<dbReference type="Proteomes" id="UP000053259">
    <property type="component" value="Unassembled WGS sequence"/>
</dbReference>
<name>A0A0D2A646_9PEZI</name>
<dbReference type="HOGENOM" id="CLU_1078492_0_0_1"/>
<sequence length="258" mass="29908">MQHEDGREGVRHSAKRRRLSPTMDLWRKEATTSCLLFRLPREVRDVIYGHFFHENCAQIVKAGGMDALKLDCAVKVLRAVDENGRVQREATELYFRTRTLVFDSPGCVSEFHTTVERMKLRSFDVYGELRQVEIVGWLPIRTVAVEDPLFQWAWTRNFVRACIKHLTQCTRLNTVKICLDAEHFHLEDVRPIFGRVDGQILFEIIVDEKIEKKCLPGTTGSLRRLADVDKVLARIGRTGTWKDVSPELEDTKEERGFH</sequence>
<dbReference type="EMBL" id="KN847550">
    <property type="protein sequence ID" value="KIW02217.1"/>
    <property type="molecule type" value="Genomic_DNA"/>
</dbReference>
<reference evidence="1 2" key="1">
    <citation type="submission" date="2015-01" db="EMBL/GenBank/DDBJ databases">
        <title>The Genome Sequence of Ochroconis gallopava CBS43764.</title>
        <authorList>
            <consortium name="The Broad Institute Genomics Platform"/>
            <person name="Cuomo C."/>
            <person name="de Hoog S."/>
            <person name="Gorbushina A."/>
            <person name="Stielow B."/>
            <person name="Teixiera M."/>
            <person name="Abouelleil A."/>
            <person name="Chapman S.B."/>
            <person name="Priest M."/>
            <person name="Young S.K."/>
            <person name="Wortman J."/>
            <person name="Nusbaum C."/>
            <person name="Birren B."/>
        </authorList>
    </citation>
    <scope>NUCLEOTIDE SEQUENCE [LARGE SCALE GENOMIC DNA]</scope>
    <source>
        <strain evidence="1 2">CBS 43764</strain>
    </source>
</reference>
<proteinExistence type="predicted"/>